<protein>
    <submittedName>
        <fullName evidence="4">SfiI-subtelomeric related protein family member, putative</fullName>
    </submittedName>
</protein>
<reference evidence="4" key="1">
    <citation type="submission" date="2018-07" db="EMBL/GenBank/DDBJ databases">
        <authorList>
            <person name="Quirk P.G."/>
            <person name="Krulwich T.A."/>
        </authorList>
    </citation>
    <scope>NUCLEOTIDE SEQUENCE</scope>
    <source>
        <strain evidence="4">Anand</strain>
    </source>
</reference>
<feature type="signal peptide" evidence="2">
    <location>
        <begin position="1"/>
        <end position="22"/>
    </location>
</feature>
<name>A0A3B0MM63_THEAN</name>
<evidence type="ECO:0000313" key="3">
    <source>
        <dbReference type="EMBL" id="SVP90638.1"/>
    </source>
</evidence>
<feature type="compositionally biased region" description="Polar residues" evidence="1">
    <location>
        <begin position="94"/>
        <end position="105"/>
    </location>
</feature>
<proteinExistence type="predicted"/>
<accession>A0A3B0MM63</accession>
<dbReference type="AlphaFoldDB" id="A0A3B0MM63"/>
<keyword evidence="2" id="KW-0732">Signal</keyword>
<feature type="chain" id="PRO_5036075991" evidence="2">
    <location>
        <begin position="23"/>
        <end position="571"/>
    </location>
</feature>
<gene>
    <name evidence="3" type="ORF">TAT_000134800</name>
    <name evidence="4" type="ORF">TAV_000134900</name>
</gene>
<evidence type="ECO:0000256" key="2">
    <source>
        <dbReference type="SAM" id="SignalP"/>
    </source>
</evidence>
<feature type="region of interest" description="Disordered" evidence="1">
    <location>
        <begin position="24"/>
        <end position="105"/>
    </location>
</feature>
<sequence>MRISSTTKWILLCLIIAQLCGAEGNGNSEDSPSNQNEQSHSADSSTEQTTENNLEGVPKTSVDTHNPDHQDTQHSESKNPSELQPTDNDVKVEQPSQGLEPTNTPDLVPTPFYVVIIHKPVKLDLDIKRDTDDFNYRSTTTQCLYTLKTGRIFSEVIISNPYFSPTVIWKPKSQGEYSYKVTVFTIRDTIILSVSICMLNGTKKVFGRPFIHSNWEDLTFPPGVKLLTDKQDGTKVELGPSDYILNTRCGDGFSYTFHLSKNSECTEIKHENKIVWNYQSNHNVSNEIPPSPSYPTCISYTISYDLSHFLCKYYKKDSEFHNFRVWFNDGSYIDSSFENGEWKQTYNKSKFIPLPITSENDEKISLDVTLEESTNKFDYQYHNCPNSGYSVFKIFTAKRGFKFISVTEQNNVIWDNSNDESEFSTKVVAQTSIKFVNASKQVTIHTNKDNKIFYKLREDGRWIDSKEKYKKDKLTLITLNEDGSTSEDDTSKFDIGYDVSLVNYIFKSGAKCIELKCDNKSVWKHDSSQGESNYPTKVSFNIVTKNIRILINNKLKFYSLQDLEWKMILQI</sequence>
<dbReference type="EMBL" id="UIVS01000002">
    <property type="protein sequence ID" value="SVP91157.1"/>
    <property type="molecule type" value="Genomic_DNA"/>
</dbReference>
<dbReference type="InterPro" id="IPR007480">
    <property type="entry name" value="DUF529"/>
</dbReference>
<dbReference type="VEuPathDB" id="PiroplasmaDB:TA15305"/>
<evidence type="ECO:0000313" key="4">
    <source>
        <dbReference type="EMBL" id="SVP91157.1"/>
    </source>
</evidence>
<dbReference type="Pfam" id="PF04385">
    <property type="entry name" value="FAINT"/>
    <property type="match status" value="2"/>
</dbReference>
<feature type="compositionally biased region" description="Basic and acidic residues" evidence="1">
    <location>
        <begin position="65"/>
        <end position="79"/>
    </location>
</feature>
<evidence type="ECO:0000256" key="1">
    <source>
        <dbReference type="SAM" id="MobiDB-lite"/>
    </source>
</evidence>
<dbReference type="EMBL" id="UIVT01000002">
    <property type="protein sequence ID" value="SVP90638.1"/>
    <property type="molecule type" value="Genomic_DNA"/>
</dbReference>
<organism evidence="4">
    <name type="scientific">Theileria annulata</name>
    <dbReference type="NCBI Taxonomy" id="5874"/>
    <lineage>
        <taxon>Eukaryota</taxon>
        <taxon>Sar</taxon>
        <taxon>Alveolata</taxon>
        <taxon>Apicomplexa</taxon>
        <taxon>Aconoidasida</taxon>
        <taxon>Piroplasmida</taxon>
        <taxon>Theileriidae</taxon>
        <taxon>Theileria</taxon>
    </lineage>
</organism>
<feature type="compositionally biased region" description="Polar residues" evidence="1">
    <location>
        <begin position="25"/>
        <end position="53"/>
    </location>
</feature>